<dbReference type="EMBL" id="JAVDQX010000001">
    <property type="protein sequence ID" value="MDR6458221.1"/>
    <property type="molecule type" value="Genomic_DNA"/>
</dbReference>
<accession>A0ACC6J5A0</accession>
<reference evidence="1" key="1">
    <citation type="submission" date="2023-07" db="EMBL/GenBank/DDBJ databases">
        <title>Sorghum-associated microbial communities from plants grown in Nebraska, USA.</title>
        <authorList>
            <person name="Schachtman D."/>
        </authorList>
    </citation>
    <scope>NUCLEOTIDE SEQUENCE</scope>
    <source>
        <strain evidence="1">DS2329</strain>
    </source>
</reference>
<proteinExistence type="predicted"/>
<dbReference type="Proteomes" id="UP001184833">
    <property type="component" value="Unassembled WGS sequence"/>
</dbReference>
<organism evidence="1 2">
    <name type="scientific">Chryseobacterium vietnamense</name>
    <dbReference type="NCBI Taxonomy" id="866785"/>
    <lineage>
        <taxon>Bacteria</taxon>
        <taxon>Pseudomonadati</taxon>
        <taxon>Bacteroidota</taxon>
        <taxon>Flavobacteriia</taxon>
        <taxon>Flavobacteriales</taxon>
        <taxon>Weeksellaceae</taxon>
        <taxon>Chryseobacterium group</taxon>
        <taxon>Chryseobacterium</taxon>
    </lineage>
</organism>
<protein>
    <submittedName>
        <fullName evidence="1">Uncharacterized protein</fullName>
    </submittedName>
</protein>
<evidence type="ECO:0000313" key="2">
    <source>
        <dbReference type="Proteomes" id="UP001184833"/>
    </source>
</evidence>
<comment type="caution">
    <text evidence="1">The sequence shown here is derived from an EMBL/GenBank/DDBJ whole genome shotgun (WGS) entry which is preliminary data.</text>
</comment>
<gene>
    <name evidence="1" type="ORF">J2786_001314</name>
</gene>
<keyword evidence="2" id="KW-1185">Reference proteome</keyword>
<name>A0ACC6J5A0_9FLAO</name>
<evidence type="ECO:0000313" key="1">
    <source>
        <dbReference type="EMBL" id="MDR6458221.1"/>
    </source>
</evidence>
<sequence length="438" mass="46963">MYGQVGINTVSPKSSLDITAKNPVGTSTNVEGILIPRVDRQRALSMTSIESSTLIYINDISTGTATGQASNIDTVGFYYFDGSVSKWTKLNIGGVKADFTPDAFIDDSANSMVKLGTTSSGESRASGSDFVIKDNGSVGIGTNTLTFGSKVNIQGGPVNIGNLSQYAGGLQVRNQDASKAVFLAYGTEAFELFRINENGNVGINTVSPTERLDVNGKARVRNLPVNGTTGFTATKTLVADDNGVVGVLNGLPPGAYDGYNLTALQGYSSSVATTRSFSYSQIVGTVVLAPWKYSPLSSVVFNPIYTLYFNSQSTNPNSFMQINLDYSIRLRPNNNNTPPNATYTIYDIQVLLNNSVIKTYSATSSFGSGSTNYHNKNFIIDLSSIPLNSSNNKLEIVLKLKDNIFKYNEGTANGEFNPGTNPFIDLSATDLSFQLFQK</sequence>